<keyword evidence="4 7" id="KW-0133">Cell shape</keyword>
<comment type="caution">
    <text evidence="10">The sequence shown here is derived from an EMBL/GenBank/DDBJ whole genome shotgun (WGS) entry which is preliminary data.</text>
</comment>
<dbReference type="PROSITE" id="PS52029">
    <property type="entry name" value="LD_TPASE"/>
    <property type="match status" value="1"/>
</dbReference>
<evidence type="ECO:0000256" key="7">
    <source>
        <dbReference type="PROSITE-ProRule" id="PRU01373"/>
    </source>
</evidence>
<dbReference type="InterPro" id="IPR036366">
    <property type="entry name" value="PGBDSf"/>
</dbReference>
<evidence type="ECO:0000256" key="3">
    <source>
        <dbReference type="ARBA" id="ARBA00022679"/>
    </source>
</evidence>
<keyword evidence="3" id="KW-0808">Transferase</keyword>
<dbReference type="GO" id="GO:0016740">
    <property type="term" value="F:transferase activity"/>
    <property type="evidence" value="ECO:0007669"/>
    <property type="project" value="UniProtKB-KW"/>
</dbReference>
<dbReference type="GO" id="GO:0008360">
    <property type="term" value="P:regulation of cell shape"/>
    <property type="evidence" value="ECO:0007669"/>
    <property type="project" value="UniProtKB-UniRule"/>
</dbReference>
<feature type="signal peptide" evidence="8">
    <location>
        <begin position="1"/>
        <end position="20"/>
    </location>
</feature>
<evidence type="ECO:0000256" key="6">
    <source>
        <dbReference type="ARBA" id="ARBA00023316"/>
    </source>
</evidence>
<gene>
    <name evidence="10" type="ORF">FHS30_002962</name>
</gene>
<dbReference type="Gene3D" id="1.10.101.10">
    <property type="entry name" value="PGBD-like superfamily/PGBD"/>
    <property type="match status" value="1"/>
</dbReference>
<accession>A0A839UTJ7</accession>
<dbReference type="Pfam" id="PF01471">
    <property type="entry name" value="PG_binding_1"/>
    <property type="match status" value="1"/>
</dbReference>
<dbReference type="InterPro" id="IPR052905">
    <property type="entry name" value="LD-transpeptidase_YkuD-like"/>
</dbReference>
<evidence type="ECO:0000256" key="1">
    <source>
        <dbReference type="ARBA" id="ARBA00004752"/>
    </source>
</evidence>
<comment type="similarity">
    <text evidence="2">Belongs to the YkuD family.</text>
</comment>
<dbReference type="SUPFAM" id="SSF141523">
    <property type="entry name" value="L,D-transpeptidase catalytic domain-like"/>
    <property type="match status" value="1"/>
</dbReference>
<protein>
    <submittedName>
        <fullName evidence="10">Murein L,D-transpeptidase YcbB/YkuD</fullName>
    </submittedName>
</protein>
<comment type="pathway">
    <text evidence="1 7">Cell wall biogenesis; peptidoglycan biosynthesis.</text>
</comment>
<proteinExistence type="inferred from homology"/>
<dbReference type="CDD" id="cd16913">
    <property type="entry name" value="YkuD_like"/>
    <property type="match status" value="1"/>
</dbReference>
<organism evidence="10 11">
    <name type="scientific">Simiduia aestuariiviva</name>
    <dbReference type="NCBI Taxonomy" id="1510459"/>
    <lineage>
        <taxon>Bacteria</taxon>
        <taxon>Pseudomonadati</taxon>
        <taxon>Pseudomonadota</taxon>
        <taxon>Gammaproteobacteria</taxon>
        <taxon>Cellvibrionales</taxon>
        <taxon>Cellvibrionaceae</taxon>
        <taxon>Simiduia</taxon>
    </lineage>
</organism>
<feature type="active site" description="Nucleophile" evidence="7">
    <location>
        <position position="449"/>
    </location>
</feature>
<dbReference type="Pfam" id="PF03734">
    <property type="entry name" value="YkuD"/>
    <property type="match status" value="1"/>
</dbReference>
<dbReference type="InterPro" id="IPR036365">
    <property type="entry name" value="PGBD-like_sf"/>
</dbReference>
<dbReference type="EMBL" id="JACHXZ010000004">
    <property type="protein sequence ID" value="MBB3169749.1"/>
    <property type="molecule type" value="Genomic_DNA"/>
</dbReference>
<evidence type="ECO:0000256" key="4">
    <source>
        <dbReference type="ARBA" id="ARBA00022960"/>
    </source>
</evidence>
<evidence type="ECO:0000313" key="11">
    <source>
        <dbReference type="Proteomes" id="UP000559987"/>
    </source>
</evidence>
<dbReference type="SUPFAM" id="SSF47090">
    <property type="entry name" value="PGBD-like"/>
    <property type="match status" value="1"/>
</dbReference>
<sequence length="535" mass="60650">MKRMLVACLWLCVLASGTWASNDLYQRVEAWQAGFPAVALGQPLYHSHALIHFYQARGFKTLWVAENGLTEQAKQLIHEIDSIGNEGLLPEDYSAALFVQWLREPAALSTELLDAELLLSDRFLTLVNHLSAGKTDPNQVAEQWRAPLVSDQGLVFLEKMAAGQALATVLDSARPQQARYRRLIDALAQMRALATEPWPAFSLRPSIKREGRDSRLPDIARRLQLLGDLDVQWSGSSLDADLIEAVRNFQRRHGLQQDGDIGPETFRALNVTPAERAVQIMVNLERWRWLDSDLGKKFLLVNIAGFDLRVIENDDRILQQPVIVGRDYRKTPVFSDKIRYLVFNPTWTVPAKLAIQDKLPEIKANPNYLAEYGFTVYRGGSQDIVDPSTVDWATVNAKNFNFRLVQAPGPLNALGQVKFMFPNSHDVYLHDTPARELFDKHQRAFSSGCIRVADPLLLAELLLKEEGWTREQIDQLVASGVTKTVPLKTPVPVHIEYWTAWVDSRNTLYFRNDIYQRDRVLYESLIQPLSPPAAH</sequence>
<evidence type="ECO:0000256" key="2">
    <source>
        <dbReference type="ARBA" id="ARBA00005992"/>
    </source>
</evidence>
<keyword evidence="5 7" id="KW-0573">Peptidoglycan synthesis</keyword>
<feature type="active site" description="Proton donor/acceptor" evidence="7">
    <location>
        <position position="430"/>
    </location>
</feature>
<dbReference type="Proteomes" id="UP000559987">
    <property type="component" value="Unassembled WGS sequence"/>
</dbReference>
<reference evidence="10 11" key="1">
    <citation type="submission" date="2020-08" db="EMBL/GenBank/DDBJ databases">
        <title>Genomic Encyclopedia of Type Strains, Phase III (KMG-III): the genomes of soil and plant-associated and newly described type strains.</title>
        <authorList>
            <person name="Whitman W."/>
        </authorList>
    </citation>
    <scope>NUCLEOTIDE SEQUENCE [LARGE SCALE GENOMIC DNA]</scope>
    <source>
        <strain evidence="10 11">CECT 8571</strain>
    </source>
</reference>
<dbReference type="InterPro" id="IPR005490">
    <property type="entry name" value="LD_TPept_cat_dom"/>
</dbReference>
<dbReference type="GO" id="GO:0009252">
    <property type="term" value="P:peptidoglycan biosynthetic process"/>
    <property type="evidence" value="ECO:0007669"/>
    <property type="project" value="UniProtKB-UniPathway"/>
</dbReference>
<keyword evidence="8" id="KW-0732">Signal</keyword>
<dbReference type="UniPathway" id="UPA00219"/>
<feature type="chain" id="PRO_5032837695" evidence="8">
    <location>
        <begin position="21"/>
        <end position="535"/>
    </location>
</feature>
<feature type="domain" description="L,D-TPase catalytic" evidence="9">
    <location>
        <begin position="297"/>
        <end position="473"/>
    </location>
</feature>
<dbReference type="Pfam" id="PF20142">
    <property type="entry name" value="Scaffold"/>
    <property type="match status" value="1"/>
</dbReference>
<dbReference type="GO" id="GO:0071555">
    <property type="term" value="P:cell wall organization"/>
    <property type="evidence" value="ECO:0007669"/>
    <property type="project" value="UniProtKB-UniRule"/>
</dbReference>
<dbReference type="InterPro" id="IPR002477">
    <property type="entry name" value="Peptidoglycan-bd-like"/>
</dbReference>
<dbReference type="InterPro" id="IPR045380">
    <property type="entry name" value="LD_TPept_scaffold_dom"/>
</dbReference>
<keyword evidence="11" id="KW-1185">Reference proteome</keyword>
<dbReference type="PANTHER" id="PTHR41533:SF2">
    <property type="entry name" value="BLR7131 PROTEIN"/>
    <property type="match status" value="1"/>
</dbReference>
<name>A0A839UTJ7_9GAMM</name>
<dbReference type="Gene3D" id="2.40.440.10">
    <property type="entry name" value="L,D-transpeptidase catalytic domain-like"/>
    <property type="match status" value="1"/>
</dbReference>
<dbReference type="InterPro" id="IPR038063">
    <property type="entry name" value="Transpep_catalytic_dom"/>
</dbReference>
<dbReference type="PANTHER" id="PTHR41533">
    <property type="entry name" value="L,D-TRANSPEPTIDASE HI_1667-RELATED"/>
    <property type="match status" value="1"/>
</dbReference>
<evidence type="ECO:0000313" key="10">
    <source>
        <dbReference type="EMBL" id="MBB3169749.1"/>
    </source>
</evidence>
<keyword evidence="6 7" id="KW-0961">Cell wall biogenesis/degradation</keyword>
<dbReference type="GO" id="GO:0004180">
    <property type="term" value="F:carboxypeptidase activity"/>
    <property type="evidence" value="ECO:0007669"/>
    <property type="project" value="UniProtKB-ARBA"/>
</dbReference>
<evidence type="ECO:0000259" key="9">
    <source>
        <dbReference type="PROSITE" id="PS52029"/>
    </source>
</evidence>
<dbReference type="AlphaFoldDB" id="A0A839UTJ7"/>
<evidence type="ECO:0000256" key="8">
    <source>
        <dbReference type="SAM" id="SignalP"/>
    </source>
</evidence>
<evidence type="ECO:0000256" key="5">
    <source>
        <dbReference type="ARBA" id="ARBA00022984"/>
    </source>
</evidence>